<dbReference type="RefSeq" id="WP_097189661.1">
    <property type="nucleotide sequence ID" value="NZ_OCSU01000001.1"/>
</dbReference>
<name>A0A7Z7I3H0_9BURK</name>
<reference evidence="2 3" key="1">
    <citation type="submission" date="2017-09" db="EMBL/GenBank/DDBJ databases">
        <authorList>
            <person name="Varghese N."/>
            <person name="Submissions S."/>
        </authorList>
    </citation>
    <scope>NUCLEOTIDE SEQUENCE [LARGE SCALE GENOMIC DNA]</scope>
    <source>
        <strain evidence="2 3">OK806</strain>
    </source>
</reference>
<organism evidence="2 3">
    <name type="scientific">Caballeronia arationis</name>
    <dbReference type="NCBI Taxonomy" id="1777142"/>
    <lineage>
        <taxon>Bacteria</taxon>
        <taxon>Pseudomonadati</taxon>
        <taxon>Pseudomonadota</taxon>
        <taxon>Betaproteobacteria</taxon>
        <taxon>Burkholderiales</taxon>
        <taxon>Burkholderiaceae</taxon>
        <taxon>Caballeronia</taxon>
    </lineage>
</organism>
<dbReference type="PRINTS" id="PR00412">
    <property type="entry name" value="EPOXHYDRLASE"/>
</dbReference>
<dbReference type="InterPro" id="IPR000073">
    <property type="entry name" value="AB_hydrolase_1"/>
</dbReference>
<accession>A0A7Z7I3H0</accession>
<feature type="domain" description="AB hydrolase-1" evidence="1">
    <location>
        <begin position="66"/>
        <end position="306"/>
    </location>
</feature>
<dbReference type="InterPro" id="IPR000639">
    <property type="entry name" value="Epox_hydrolase-like"/>
</dbReference>
<dbReference type="AlphaFoldDB" id="A0A7Z7I3H0"/>
<dbReference type="GO" id="GO:0003824">
    <property type="term" value="F:catalytic activity"/>
    <property type="evidence" value="ECO:0007669"/>
    <property type="project" value="InterPro"/>
</dbReference>
<protein>
    <submittedName>
        <fullName evidence="2">Pimeloyl-ACP methyl ester carboxylesterase</fullName>
    </submittedName>
</protein>
<dbReference type="SUPFAM" id="SSF53474">
    <property type="entry name" value="alpha/beta-Hydrolases"/>
    <property type="match status" value="1"/>
</dbReference>
<dbReference type="InterPro" id="IPR029058">
    <property type="entry name" value="AB_hydrolase_fold"/>
</dbReference>
<sequence>MARFFKKLGATPPTVGALAATATAAAITALWVQHRARKAERDNPPIGRFVEVDGVRLHYLEKGEGPAVVLLHGNTVLLQDFIGSGLIDRLAVNHRVIAFDRPGFGYSERPRDRLWTAPAQAALLQRALVQIGVEHPVVVGHSWGTLVALGLAADLPAYVRGLVLISGYYYPTARLDVALTAPAALPLLGDVLRYTLSPLTGRLLLKHTVKTMFWPAPVPDNFFDVMPREMMLRPLQIRAEAEDAAFMAPASAQFRRHYAKLTLPVSIFGGAGDKIVDVESHSVRLHRDLPRSTLTVVPGAGHMVHYALADEIVDAINLMIVDQSVERHAPAMAIGAAP</sequence>
<dbReference type="Gene3D" id="3.40.50.1820">
    <property type="entry name" value="alpha/beta hydrolase"/>
    <property type="match status" value="1"/>
</dbReference>
<dbReference type="PRINTS" id="PR00111">
    <property type="entry name" value="ABHYDROLASE"/>
</dbReference>
<comment type="caution">
    <text evidence="2">The sequence shown here is derived from an EMBL/GenBank/DDBJ whole genome shotgun (WGS) entry which is preliminary data.</text>
</comment>
<evidence type="ECO:0000313" key="3">
    <source>
        <dbReference type="Proteomes" id="UP000219522"/>
    </source>
</evidence>
<dbReference type="Pfam" id="PF00561">
    <property type="entry name" value="Abhydrolase_1"/>
    <property type="match status" value="1"/>
</dbReference>
<gene>
    <name evidence="2" type="ORF">SAMN05446927_0284</name>
</gene>
<dbReference type="PANTHER" id="PTHR43689">
    <property type="entry name" value="HYDROLASE"/>
    <property type="match status" value="1"/>
</dbReference>
<dbReference type="EMBL" id="OCSU01000001">
    <property type="protein sequence ID" value="SOE48310.1"/>
    <property type="molecule type" value="Genomic_DNA"/>
</dbReference>
<dbReference type="PANTHER" id="PTHR43689:SF8">
    <property type="entry name" value="ALPHA_BETA-HYDROLASES SUPERFAMILY PROTEIN"/>
    <property type="match status" value="1"/>
</dbReference>
<proteinExistence type="predicted"/>
<evidence type="ECO:0000259" key="1">
    <source>
        <dbReference type="Pfam" id="PF00561"/>
    </source>
</evidence>
<dbReference type="Proteomes" id="UP000219522">
    <property type="component" value="Unassembled WGS sequence"/>
</dbReference>
<evidence type="ECO:0000313" key="2">
    <source>
        <dbReference type="EMBL" id="SOE48310.1"/>
    </source>
</evidence>
<keyword evidence="3" id="KW-1185">Reference proteome</keyword>